<accession>A0A914QHL1</accession>
<dbReference type="WBParaSite" id="PDA_v2.g31086.t1">
    <property type="protein sequence ID" value="PDA_v2.g31086.t1"/>
    <property type="gene ID" value="PDA_v2.g31086"/>
</dbReference>
<comment type="similarity">
    <text evidence="1">Belongs to the heat shock protein 70 family.</text>
</comment>
<dbReference type="GO" id="GO:0005524">
    <property type="term" value="F:ATP binding"/>
    <property type="evidence" value="ECO:0007669"/>
    <property type="project" value="UniProtKB-KW"/>
</dbReference>
<dbReference type="GO" id="GO:0140662">
    <property type="term" value="F:ATP-dependent protein folding chaperone"/>
    <property type="evidence" value="ECO:0007669"/>
    <property type="project" value="InterPro"/>
</dbReference>
<dbReference type="AlphaFoldDB" id="A0A914QHL1"/>
<keyword evidence="3" id="KW-0067">ATP-binding</keyword>
<keyword evidence="2" id="KW-0547">Nucleotide-binding</keyword>
<evidence type="ECO:0000256" key="1">
    <source>
        <dbReference type="ARBA" id="ARBA00007381"/>
    </source>
</evidence>
<dbReference type="SUPFAM" id="SSF53067">
    <property type="entry name" value="Actin-like ATPase domain"/>
    <property type="match status" value="1"/>
</dbReference>
<dbReference type="Pfam" id="PF00012">
    <property type="entry name" value="HSP70"/>
    <property type="match status" value="1"/>
</dbReference>
<evidence type="ECO:0000313" key="5">
    <source>
        <dbReference type="Proteomes" id="UP000887578"/>
    </source>
</evidence>
<dbReference type="Gene3D" id="3.30.30.30">
    <property type="match status" value="1"/>
</dbReference>
<protein>
    <submittedName>
        <fullName evidence="6">Uncharacterized protein</fullName>
    </submittedName>
</protein>
<reference evidence="6" key="1">
    <citation type="submission" date="2022-11" db="UniProtKB">
        <authorList>
            <consortium name="WormBaseParasite"/>
        </authorList>
    </citation>
    <scope>IDENTIFICATION</scope>
</reference>
<dbReference type="Proteomes" id="UP000887578">
    <property type="component" value="Unplaced"/>
</dbReference>
<feature type="region of interest" description="Disordered" evidence="4">
    <location>
        <begin position="344"/>
        <end position="377"/>
    </location>
</feature>
<evidence type="ECO:0000256" key="4">
    <source>
        <dbReference type="SAM" id="MobiDB-lite"/>
    </source>
</evidence>
<feature type="compositionally biased region" description="Low complexity" evidence="4">
    <location>
        <begin position="360"/>
        <end position="377"/>
    </location>
</feature>
<evidence type="ECO:0000256" key="2">
    <source>
        <dbReference type="ARBA" id="ARBA00022741"/>
    </source>
</evidence>
<sequence length="547" mass="62598">MVVGGYLITAIHMRIADERGPMNSQYIGPPDSQPNLGRLTSDALRERCERVFKMVPKKMKNLVLVNSALSTFDFIQACVEVADKYSDNVIVIPPLLALATFALEEVANFRNPPEKEVLLIVTLAPEFFDFVILRRDRNFVLYVAEFEHFDVLDQFKEKFAKFYDYCLPHSTIFLAHETVYNFAKGFRNEFKPENCFVKPFKQWHYVLLFGSMLRATDDEHGFDSRYHIANFTHGYETSIQSYRTKAQERHVLLPPLSSLPCNISLQQSIPPMIISIYYSPEYYELGYDLITKKFVPSRKKVTYANIFASGTTEQVIGYVDERGIPYLADSAAFKNRVLPKIINTEEQSPKKNDPTEIAQSSSCDTTISSQPSSSSVNDSPQIKFIFHKNLCAIEVVQHGSSKFLTDSFDNKWTPLYLSMAESTVHIGEKAKSHFFTFPKHVIYDVLQVIGKPLNEIKINPKWGFELIDKDGIIYFQIETLSGPRLFSQEIVFAAFLKSMKILTESNLNVQINEIHLSIHFELNESQKNVFKKAAAKNNIKILSFDVL</sequence>
<evidence type="ECO:0000256" key="3">
    <source>
        <dbReference type="ARBA" id="ARBA00022840"/>
    </source>
</evidence>
<organism evidence="5 6">
    <name type="scientific">Panagrolaimus davidi</name>
    <dbReference type="NCBI Taxonomy" id="227884"/>
    <lineage>
        <taxon>Eukaryota</taxon>
        <taxon>Metazoa</taxon>
        <taxon>Ecdysozoa</taxon>
        <taxon>Nematoda</taxon>
        <taxon>Chromadorea</taxon>
        <taxon>Rhabditida</taxon>
        <taxon>Tylenchina</taxon>
        <taxon>Panagrolaimomorpha</taxon>
        <taxon>Panagrolaimoidea</taxon>
        <taxon>Panagrolaimidae</taxon>
        <taxon>Panagrolaimus</taxon>
    </lineage>
</organism>
<dbReference type="InterPro" id="IPR013126">
    <property type="entry name" value="Hsp_70_fam"/>
</dbReference>
<proteinExistence type="inferred from homology"/>
<evidence type="ECO:0000313" key="6">
    <source>
        <dbReference type="WBParaSite" id="PDA_v2.g31086.t1"/>
    </source>
</evidence>
<name>A0A914QHL1_9BILA</name>
<dbReference type="InterPro" id="IPR043129">
    <property type="entry name" value="ATPase_NBD"/>
</dbReference>
<keyword evidence="5" id="KW-1185">Reference proteome</keyword>
<dbReference type="Gene3D" id="3.30.420.40">
    <property type="match status" value="1"/>
</dbReference>